<proteinExistence type="inferred from homology"/>
<evidence type="ECO:0000256" key="3">
    <source>
        <dbReference type="ARBA" id="ARBA00023110"/>
    </source>
</evidence>
<dbReference type="PROSITE" id="PS50072">
    <property type="entry name" value="CSA_PPIASE_2"/>
    <property type="match status" value="1"/>
</dbReference>
<evidence type="ECO:0000313" key="8">
    <source>
        <dbReference type="Proteomes" id="UP000276984"/>
    </source>
</evidence>
<comment type="similarity">
    <text evidence="1">Belongs to the cyclophilin-type PPIase family.</text>
</comment>
<dbReference type="SUPFAM" id="SSF50891">
    <property type="entry name" value="Cyclophilin-like"/>
    <property type="match status" value="1"/>
</dbReference>
<dbReference type="Proteomes" id="UP000276984">
    <property type="component" value="Chromosome"/>
</dbReference>
<protein>
    <recommendedName>
        <fullName evidence="2">peptidylprolyl isomerase</fullName>
        <ecNumber evidence="2">5.2.1.8</ecNumber>
    </recommendedName>
</protein>
<evidence type="ECO:0000313" key="7">
    <source>
        <dbReference type="EMBL" id="AYG93805.1"/>
    </source>
</evidence>
<dbReference type="Pfam" id="PF00160">
    <property type="entry name" value="Pro_isomerase"/>
    <property type="match status" value="1"/>
</dbReference>
<feature type="domain" description="PPIase cyclophilin-type" evidence="6">
    <location>
        <begin position="47"/>
        <end position="255"/>
    </location>
</feature>
<evidence type="ECO:0000259" key="6">
    <source>
        <dbReference type="PROSITE" id="PS50072"/>
    </source>
</evidence>
<dbReference type="Gene3D" id="2.40.100.10">
    <property type="entry name" value="Cyclophilin-like"/>
    <property type="match status" value="1"/>
</dbReference>
<dbReference type="InterPro" id="IPR044666">
    <property type="entry name" value="Cyclophilin_A-like"/>
</dbReference>
<gene>
    <name evidence="7" type="ORF">D8I30_00380</name>
</gene>
<keyword evidence="5" id="KW-0732">Signal</keyword>
<dbReference type="EMBL" id="CP032707">
    <property type="protein sequence ID" value="AYG93805.1"/>
    <property type="molecule type" value="Genomic_DNA"/>
</dbReference>
<evidence type="ECO:0000256" key="2">
    <source>
        <dbReference type="ARBA" id="ARBA00013194"/>
    </source>
</evidence>
<evidence type="ECO:0000256" key="4">
    <source>
        <dbReference type="ARBA" id="ARBA00023235"/>
    </source>
</evidence>
<dbReference type="EC" id="5.2.1.8" evidence="2"/>
<evidence type="ECO:0000256" key="1">
    <source>
        <dbReference type="ARBA" id="ARBA00007365"/>
    </source>
</evidence>
<dbReference type="PANTHER" id="PTHR45625">
    <property type="entry name" value="PEPTIDYL-PROLYL CIS-TRANS ISOMERASE-RELATED"/>
    <property type="match status" value="1"/>
</dbReference>
<dbReference type="PROSITE" id="PS00170">
    <property type="entry name" value="CSA_PPIASE_1"/>
    <property type="match status" value="1"/>
</dbReference>
<keyword evidence="4 7" id="KW-0413">Isomerase</keyword>
<dbReference type="AlphaFoldDB" id="A0A494RBX4"/>
<keyword evidence="3" id="KW-0697">Rotamase</keyword>
<reference evidence="7 8" key="1">
    <citation type="submission" date="2018-10" db="EMBL/GenBank/DDBJ databases">
        <title>Complete genome sequence of Brevundimonas naejangsanensis BRV3.</title>
        <authorList>
            <person name="Berrios L."/>
            <person name="Ely B."/>
        </authorList>
    </citation>
    <scope>NUCLEOTIDE SEQUENCE [LARGE SCALE GENOMIC DNA]</scope>
    <source>
        <strain evidence="7 8">BRV3</strain>
    </source>
</reference>
<name>A0A494RBX4_9CAUL</name>
<feature type="chain" id="PRO_5019777233" description="peptidylprolyl isomerase" evidence="5">
    <location>
        <begin position="27"/>
        <end position="283"/>
    </location>
</feature>
<dbReference type="OrthoDB" id="9807797at2"/>
<evidence type="ECO:0000256" key="5">
    <source>
        <dbReference type="SAM" id="SignalP"/>
    </source>
</evidence>
<dbReference type="InterPro" id="IPR029000">
    <property type="entry name" value="Cyclophilin-like_dom_sf"/>
</dbReference>
<dbReference type="PANTHER" id="PTHR45625:SF4">
    <property type="entry name" value="PEPTIDYLPROLYL ISOMERASE DOMAIN AND WD REPEAT-CONTAINING PROTEIN 1"/>
    <property type="match status" value="1"/>
</dbReference>
<accession>A0A494RBX4</accession>
<dbReference type="GO" id="GO:0003755">
    <property type="term" value="F:peptidyl-prolyl cis-trans isomerase activity"/>
    <property type="evidence" value="ECO:0007669"/>
    <property type="project" value="UniProtKB-KW"/>
</dbReference>
<dbReference type="GO" id="GO:0006457">
    <property type="term" value="P:protein folding"/>
    <property type="evidence" value="ECO:0007669"/>
    <property type="project" value="InterPro"/>
</dbReference>
<dbReference type="InterPro" id="IPR002130">
    <property type="entry name" value="Cyclophilin-type_PPIase_dom"/>
</dbReference>
<dbReference type="InterPro" id="IPR020892">
    <property type="entry name" value="Cyclophilin-type_PPIase_CS"/>
</dbReference>
<sequence length="283" mass="29344">MRSGLKIKSVMALAAAAALLAGGAAAQSNEWRTVAPENLWVIDTAKGRVLVELEPRAAPTHVERIRALTGQGFYDGLKFHRVIPNFMAQTGDPQGTGAGGSELPDLKGEFTFRRGRDSGFAPVDNSGAGLRGIMGSIPIVTQPDAQMYVTADLKTSAQGLFCPGVAGMARAGSPDSANSQFFLMTGRNDNLNGGYTVFGRVVQGLDVVHALKAGNDANDGAVGPDADAMTRVRLASALPEAERPTVRVAVPGSAPFNAAVEAARAEKGATFNICDVQPPVQGG</sequence>
<keyword evidence="8" id="KW-1185">Reference proteome</keyword>
<organism evidence="7 8">
    <name type="scientific">Brevundimonas naejangsanensis</name>
    <dbReference type="NCBI Taxonomy" id="588932"/>
    <lineage>
        <taxon>Bacteria</taxon>
        <taxon>Pseudomonadati</taxon>
        <taxon>Pseudomonadota</taxon>
        <taxon>Alphaproteobacteria</taxon>
        <taxon>Caulobacterales</taxon>
        <taxon>Caulobacteraceae</taxon>
        <taxon>Brevundimonas</taxon>
    </lineage>
</organism>
<dbReference type="CDD" id="cd00317">
    <property type="entry name" value="cyclophilin"/>
    <property type="match status" value="1"/>
</dbReference>
<feature type="signal peptide" evidence="5">
    <location>
        <begin position="1"/>
        <end position="26"/>
    </location>
</feature>